<dbReference type="Proteomes" id="UP000473014">
    <property type="component" value="Unassembled WGS sequence"/>
</dbReference>
<sequence length="509" mass="54812">MTAPRTTPDRETFRTLAKDRRVIPVTRRLLADGDTPIALYRKLAAERPGTFLLESADGGTWSRYSFVGVRTSATLTVRDGQAHWLGTPPVGVPTDGDPTAALRATVETLHTPRDLHRDAELPPFTGGMVGYLGYDVVRRLERIGDSTRDDLGLPELTMMLTSDLAVLDHRDGTVLLIANAINHNDLDTGVDEAYADAVRRLDAMTADLDRPVSAGAVPLPPSGSGEEEAPTPRWGGRAYQEAVEGIKERIRAGEAFQVVPSQRFEAPCRASALDVYRVLRATNPSPYMYLLRLDGFDVVGSSPEALVKVEDGRAVMHPIAGTRPRGATPRDDAALAEELLADPKERAEHLMLVDLGRNDLGRVCEPGSVEVVDFMSIERYSHVMHIVSTVTGRLAEGRNAFDALTACFPAGTLSGAPKPRAMQIIEEVEPTRRGLYGGCVGYLDFAGDADTAIAIRTALLRDGTAYVQAGAGVVADSDPVAEDTECRNKAAAVLRAVRAAEHLGSSVEE</sequence>
<dbReference type="NCBIfam" id="NF010086">
    <property type="entry name" value="PRK13571.1"/>
    <property type="match status" value="1"/>
</dbReference>
<evidence type="ECO:0000256" key="3">
    <source>
        <dbReference type="ARBA" id="ARBA00009562"/>
    </source>
</evidence>
<evidence type="ECO:0000256" key="6">
    <source>
        <dbReference type="ARBA" id="ARBA00020653"/>
    </source>
</evidence>
<name>A0A6G2B8Q0_9ACTN</name>
<keyword evidence="8 15" id="KW-0479">Metal-binding</keyword>
<evidence type="ECO:0000256" key="1">
    <source>
        <dbReference type="ARBA" id="ARBA00001946"/>
    </source>
</evidence>
<dbReference type="NCBIfam" id="TIGR00564">
    <property type="entry name" value="trpE_most"/>
    <property type="match status" value="1"/>
</dbReference>
<evidence type="ECO:0000256" key="15">
    <source>
        <dbReference type="RuleBase" id="RU364045"/>
    </source>
</evidence>
<evidence type="ECO:0000256" key="5">
    <source>
        <dbReference type="ARBA" id="ARBA00012266"/>
    </source>
</evidence>
<feature type="domain" description="Anthranilate synthase component I N-terminal" evidence="18">
    <location>
        <begin position="33"/>
        <end position="175"/>
    </location>
</feature>
<feature type="domain" description="Chorismate-utilising enzyme C-terminal" evidence="17">
    <location>
        <begin position="238"/>
        <end position="489"/>
    </location>
</feature>
<dbReference type="InterPro" id="IPR006805">
    <property type="entry name" value="Anth_synth_I_N"/>
</dbReference>
<evidence type="ECO:0000256" key="14">
    <source>
        <dbReference type="ARBA" id="ARBA00047683"/>
    </source>
</evidence>
<evidence type="ECO:0000256" key="16">
    <source>
        <dbReference type="SAM" id="MobiDB-lite"/>
    </source>
</evidence>
<dbReference type="GO" id="GO:0046872">
    <property type="term" value="F:metal ion binding"/>
    <property type="evidence" value="ECO:0007669"/>
    <property type="project" value="UniProtKB-KW"/>
</dbReference>
<keyword evidence="12 15" id="KW-0456">Lyase</keyword>
<dbReference type="RefSeq" id="WP_155070201.1">
    <property type="nucleotide sequence ID" value="NZ_WIXO01000001.1"/>
</dbReference>
<dbReference type="InterPro" id="IPR019999">
    <property type="entry name" value="Anth_synth_I-like"/>
</dbReference>
<gene>
    <name evidence="15" type="primary">trpE</name>
    <name evidence="19" type="ORF">F0L17_05550</name>
</gene>
<dbReference type="PRINTS" id="PR00095">
    <property type="entry name" value="ANTSNTHASEI"/>
</dbReference>
<evidence type="ECO:0000256" key="12">
    <source>
        <dbReference type="ARBA" id="ARBA00023239"/>
    </source>
</evidence>
<evidence type="ECO:0000256" key="8">
    <source>
        <dbReference type="ARBA" id="ARBA00022723"/>
    </source>
</evidence>
<comment type="function">
    <text evidence="13 15">Part of a heterotetrameric complex that catalyzes the two-step biosynthesis of anthranilate, an intermediate in the biosynthesis of L-tryptophan. In the first step, the glutamine-binding beta subunit (TrpG) of anthranilate synthase (AS) provides the glutamine amidotransferase activity which generates ammonia as a substrate that, along with chorismate, is used in the second step, catalyzed by the large alpha subunit of AS (TrpE) to produce anthranilate. In the absence of TrpG, TrpE can synthesize anthranilate directly from chorismate and high concentrations of ammonia.</text>
</comment>
<comment type="pathway">
    <text evidence="2 15">Amino-acid biosynthesis; L-tryptophan biosynthesis; L-tryptophan from chorismate: step 1/5.</text>
</comment>
<organism evidence="19 20">
    <name type="scientific">Streptomyces taklimakanensis</name>
    <dbReference type="NCBI Taxonomy" id="2569853"/>
    <lineage>
        <taxon>Bacteria</taxon>
        <taxon>Bacillati</taxon>
        <taxon>Actinomycetota</taxon>
        <taxon>Actinomycetes</taxon>
        <taxon>Kitasatosporales</taxon>
        <taxon>Streptomycetaceae</taxon>
        <taxon>Streptomyces</taxon>
    </lineage>
</organism>
<evidence type="ECO:0000256" key="7">
    <source>
        <dbReference type="ARBA" id="ARBA00022605"/>
    </source>
</evidence>
<dbReference type="SUPFAM" id="SSF56322">
    <property type="entry name" value="ADC synthase"/>
    <property type="match status" value="1"/>
</dbReference>
<dbReference type="InterPro" id="IPR015890">
    <property type="entry name" value="Chorismate_C"/>
</dbReference>
<comment type="subunit">
    <text evidence="4 15">Heterotetramer consisting of two non-identical subunits: a beta subunit (TrpG) and a large alpha subunit (TrpE).</text>
</comment>
<protein>
    <recommendedName>
        <fullName evidence="6 15">Anthranilate synthase component 1</fullName>
        <ecNumber evidence="5 15">4.1.3.27</ecNumber>
    </recommendedName>
</protein>
<dbReference type="GO" id="GO:0000162">
    <property type="term" value="P:L-tryptophan biosynthetic process"/>
    <property type="evidence" value="ECO:0007669"/>
    <property type="project" value="UniProtKB-UniPathway"/>
</dbReference>
<dbReference type="EMBL" id="WIXO01000001">
    <property type="protein sequence ID" value="MTE18604.1"/>
    <property type="molecule type" value="Genomic_DNA"/>
</dbReference>
<reference evidence="19 20" key="1">
    <citation type="submission" date="2019-11" db="EMBL/GenBank/DDBJ databases">
        <authorList>
            <person name="Yuan L."/>
        </authorList>
    </citation>
    <scope>NUCLEOTIDE SEQUENCE [LARGE SCALE GENOMIC DNA]</scope>
    <source>
        <strain evidence="19 20">TRM43335</strain>
    </source>
</reference>
<evidence type="ECO:0000313" key="19">
    <source>
        <dbReference type="EMBL" id="MTE18604.1"/>
    </source>
</evidence>
<evidence type="ECO:0000259" key="18">
    <source>
        <dbReference type="Pfam" id="PF04715"/>
    </source>
</evidence>
<evidence type="ECO:0000313" key="20">
    <source>
        <dbReference type="Proteomes" id="UP000473014"/>
    </source>
</evidence>
<evidence type="ECO:0000256" key="11">
    <source>
        <dbReference type="ARBA" id="ARBA00023141"/>
    </source>
</evidence>
<proteinExistence type="inferred from homology"/>
<dbReference type="InterPro" id="IPR005801">
    <property type="entry name" value="ADC_synthase"/>
</dbReference>
<dbReference type="UniPathway" id="UPA00035">
    <property type="reaction ID" value="UER00040"/>
</dbReference>
<dbReference type="GO" id="GO:0004049">
    <property type="term" value="F:anthranilate synthase activity"/>
    <property type="evidence" value="ECO:0007669"/>
    <property type="project" value="UniProtKB-EC"/>
</dbReference>
<dbReference type="Pfam" id="PF04715">
    <property type="entry name" value="Anth_synt_I_N"/>
    <property type="match status" value="1"/>
</dbReference>
<comment type="cofactor">
    <cofactor evidence="1 15">
        <name>Mg(2+)</name>
        <dbReference type="ChEBI" id="CHEBI:18420"/>
    </cofactor>
</comment>
<dbReference type="InterPro" id="IPR005256">
    <property type="entry name" value="Anth_synth_I_PabB"/>
</dbReference>
<dbReference type="EC" id="4.1.3.27" evidence="5 15"/>
<dbReference type="PANTHER" id="PTHR11236:SF46">
    <property type="entry name" value="ANTHRANILATE SYNTHASE COMPONENT 1"/>
    <property type="match status" value="1"/>
</dbReference>
<comment type="caution">
    <text evidence="19">The sequence shown here is derived from an EMBL/GenBank/DDBJ whole genome shotgun (WGS) entry which is preliminary data.</text>
</comment>
<keyword evidence="11 15" id="KW-0057">Aromatic amino acid biosynthesis</keyword>
<dbReference type="Gene3D" id="3.60.120.10">
    <property type="entry name" value="Anthranilate synthase"/>
    <property type="match status" value="1"/>
</dbReference>
<evidence type="ECO:0000256" key="10">
    <source>
        <dbReference type="ARBA" id="ARBA00022842"/>
    </source>
</evidence>
<dbReference type="Pfam" id="PF00425">
    <property type="entry name" value="Chorismate_bind"/>
    <property type="match status" value="1"/>
</dbReference>
<accession>A0A6G2B8Q0</accession>
<keyword evidence="7 15" id="KW-0028">Amino-acid biosynthesis</keyword>
<keyword evidence="9 15" id="KW-0822">Tryptophan biosynthesis</keyword>
<evidence type="ECO:0000256" key="9">
    <source>
        <dbReference type="ARBA" id="ARBA00022822"/>
    </source>
</evidence>
<comment type="similarity">
    <text evidence="3 15">Belongs to the anthranilate synthase component I family.</text>
</comment>
<evidence type="ECO:0000259" key="17">
    <source>
        <dbReference type="Pfam" id="PF00425"/>
    </source>
</evidence>
<dbReference type="OrthoDB" id="3518032at2"/>
<evidence type="ECO:0000256" key="13">
    <source>
        <dbReference type="ARBA" id="ARBA00025634"/>
    </source>
</evidence>
<dbReference type="PANTHER" id="PTHR11236">
    <property type="entry name" value="AMINOBENZOATE/ANTHRANILATE SYNTHASE"/>
    <property type="match status" value="1"/>
</dbReference>
<keyword evidence="20" id="KW-1185">Reference proteome</keyword>
<comment type="catalytic activity">
    <reaction evidence="14 15">
        <text>chorismate + L-glutamine = anthranilate + pyruvate + L-glutamate + H(+)</text>
        <dbReference type="Rhea" id="RHEA:21732"/>
        <dbReference type="ChEBI" id="CHEBI:15361"/>
        <dbReference type="ChEBI" id="CHEBI:15378"/>
        <dbReference type="ChEBI" id="CHEBI:16567"/>
        <dbReference type="ChEBI" id="CHEBI:29748"/>
        <dbReference type="ChEBI" id="CHEBI:29985"/>
        <dbReference type="ChEBI" id="CHEBI:58359"/>
        <dbReference type="EC" id="4.1.3.27"/>
    </reaction>
</comment>
<keyword evidence="10 15" id="KW-0460">Magnesium</keyword>
<evidence type="ECO:0000256" key="4">
    <source>
        <dbReference type="ARBA" id="ARBA00011575"/>
    </source>
</evidence>
<evidence type="ECO:0000256" key="2">
    <source>
        <dbReference type="ARBA" id="ARBA00004873"/>
    </source>
</evidence>
<dbReference type="AlphaFoldDB" id="A0A6G2B8Q0"/>
<feature type="region of interest" description="Disordered" evidence="16">
    <location>
        <begin position="212"/>
        <end position="234"/>
    </location>
</feature>